<dbReference type="InterPro" id="IPR029063">
    <property type="entry name" value="SAM-dependent_MTases_sf"/>
</dbReference>
<protein>
    <submittedName>
        <fullName evidence="2">Class I SAM-dependent methyltransferase</fullName>
    </submittedName>
</protein>
<dbReference type="InterPro" id="IPR013216">
    <property type="entry name" value="Methyltransf_11"/>
</dbReference>
<keyword evidence="2" id="KW-0489">Methyltransferase</keyword>
<evidence type="ECO:0000259" key="1">
    <source>
        <dbReference type="Pfam" id="PF08241"/>
    </source>
</evidence>
<dbReference type="Pfam" id="PF08241">
    <property type="entry name" value="Methyltransf_11"/>
    <property type="match status" value="1"/>
</dbReference>
<evidence type="ECO:0000313" key="2">
    <source>
        <dbReference type="EMBL" id="RCH42102.1"/>
    </source>
</evidence>
<keyword evidence="2" id="KW-0808">Transferase</keyword>
<gene>
    <name evidence="2" type="ORF">C4886_15490</name>
</gene>
<name>A0A367FUH6_9FIRM</name>
<sequence length="177" mass="20390">MNRHPGGEAQTLHLLENIEWKKEMKALDLGAGEGDTVRILKSFGLEAHGVDLFPRGSDVEIGDFLHLQYSSDSIDLCISQCAFFVSRDQKNALSECWRVLKKGGFLLLSDLDTGNLLKMAEQTGFTILRQEDQTLLWREYYLEAIWNDSFCCEEYKLLQKEYKGKKLRYTMLVGRKE</sequence>
<evidence type="ECO:0000313" key="3">
    <source>
        <dbReference type="Proteomes" id="UP000253208"/>
    </source>
</evidence>
<dbReference type="GO" id="GO:0032259">
    <property type="term" value="P:methylation"/>
    <property type="evidence" value="ECO:0007669"/>
    <property type="project" value="UniProtKB-KW"/>
</dbReference>
<organism evidence="2 3">
    <name type="scientific">Blautia obeum</name>
    <dbReference type="NCBI Taxonomy" id="40520"/>
    <lineage>
        <taxon>Bacteria</taxon>
        <taxon>Bacillati</taxon>
        <taxon>Bacillota</taxon>
        <taxon>Clostridia</taxon>
        <taxon>Lachnospirales</taxon>
        <taxon>Lachnospiraceae</taxon>
        <taxon>Blautia</taxon>
    </lineage>
</organism>
<dbReference type="Proteomes" id="UP000253208">
    <property type="component" value="Unassembled WGS sequence"/>
</dbReference>
<dbReference type="RefSeq" id="WP_110103577.1">
    <property type="nucleotide sequence ID" value="NZ_PSQG01000027.1"/>
</dbReference>
<feature type="domain" description="Methyltransferase type 11" evidence="1">
    <location>
        <begin position="27"/>
        <end position="107"/>
    </location>
</feature>
<reference evidence="2 3" key="1">
    <citation type="submission" date="2018-02" db="EMBL/GenBank/DDBJ databases">
        <title>Complete genome sequencing of Faecalibacterium prausnitzii strains isolated from the human gut.</title>
        <authorList>
            <person name="Fitzgerald B.C."/>
            <person name="Shkoporov A.N."/>
            <person name="Ross P.R."/>
            <person name="Hill C."/>
        </authorList>
    </citation>
    <scope>NUCLEOTIDE SEQUENCE [LARGE SCALE GENOMIC DNA]</scope>
    <source>
        <strain evidence="2 3">APC942/31-1</strain>
    </source>
</reference>
<dbReference type="SUPFAM" id="SSF53335">
    <property type="entry name" value="S-adenosyl-L-methionine-dependent methyltransferases"/>
    <property type="match status" value="1"/>
</dbReference>
<comment type="caution">
    <text evidence="2">The sequence shown here is derived from an EMBL/GenBank/DDBJ whole genome shotgun (WGS) entry which is preliminary data.</text>
</comment>
<dbReference type="CDD" id="cd02440">
    <property type="entry name" value="AdoMet_MTases"/>
    <property type="match status" value="1"/>
</dbReference>
<dbReference type="EMBL" id="PSQG01000027">
    <property type="protein sequence ID" value="RCH42102.1"/>
    <property type="molecule type" value="Genomic_DNA"/>
</dbReference>
<dbReference type="Gene3D" id="3.40.50.150">
    <property type="entry name" value="Vaccinia Virus protein VP39"/>
    <property type="match status" value="1"/>
</dbReference>
<accession>A0A367FUH6</accession>
<dbReference type="GO" id="GO:0008757">
    <property type="term" value="F:S-adenosylmethionine-dependent methyltransferase activity"/>
    <property type="evidence" value="ECO:0007669"/>
    <property type="project" value="InterPro"/>
</dbReference>
<dbReference type="AlphaFoldDB" id="A0A367FUH6"/>
<proteinExistence type="predicted"/>